<dbReference type="GO" id="GO:0030313">
    <property type="term" value="C:cell envelope"/>
    <property type="evidence" value="ECO:0007669"/>
    <property type="project" value="UniProtKB-SubCell"/>
</dbReference>
<reference evidence="3 4" key="1">
    <citation type="submission" date="2020-05" db="EMBL/GenBank/DDBJ databases">
        <title>Gimesia benthica sp. nov., a novel planctomycete isolated from a deep-sea water sample of the Northwest Indian Ocean.</title>
        <authorList>
            <person name="Wang J."/>
            <person name="Ruan C."/>
            <person name="Song L."/>
            <person name="Zhu Y."/>
            <person name="Li A."/>
            <person name="Zheng X."/>
            <person name="Wang L."/>
            <person name="Lu Z."/>
            <person name="Huang Y."/>
            <person name="Du W."/>
            <person name="Zhou Y."/>
            <person name="Huang L."/>
            <person name="Dai X."/>
        </authorList>
    </citation>
    <scope>NUCLEOTIDE SEQUENCE [LARGE SCALE GENOMIC DNA]</scope>
    <source>
        <strain evidence="3 4">YYQ-30</strain>
    </source>
</reference>
<evidence type="ECO:0000313" key="3">
    <source>
        <dbReference type="EMBL" id="NNU79577.1"/>
    </source>
</evidence>
<name>A0A849KXY9_9RHOB</name>
<comment type="caution">
    <text evidence="3">The sequence shown here is derived from an EMBL/GenBank/DDBJ whole genome shotgun (WGS) entry which is preliminary data.</text>
</comment>
<dbReference type="Gene3D" id="2.70.98.70">
    <property type="match status" value="1"/>
</dbReference>
<protein>
    <submittedName>
        <fullName evidence="3">Heparinase</fullName>
    </submittedName>
</protein>
<organism evidence="3 4">
    <name type="scientific">Halovulum dunhuangense</name>
    <dbReference type="NCBI Taxonomy" id="1505036"/>
    <lineage>
        <taxon>Bacteria</taxon>
        <taxon>Pseudomonadati</taxon>
        <taxon>Pseudomonadota</taxon>
        <taxon>Alphaproteobacteria</taxon>
        <taxon>Rhodobacterales</taxon>
        <taxon>Paracoccaceae</taxon>
        <taxon>Halovulum</taxon>
    </lineage>
</organism>
<evidence type="ECO:0000313" key="4">
    <source>
        <dbReference type="Proteomes" id="UP000572377"/>
    </source>
</evidence>
<sequence>MSQPLSVLLDAAARLAARRAEARIRARLKRLSEGVRFDGLVHLPAARDFGDFNAARAVLKGELAIGGYRAALRDLTPWDVALPSPRLSWALHGFAWLDDFEALGGKQARARAQGWTLGWIDRFADGAGPGWAPHVVAGRLRRLLTQLDFLAKGLAEDRRERIEGLLPLHVAYLAETWEEEADDAPRLAALCGLLTGAVCLAGQGAHVSRALESVAGFCDERITAQGGLACRNPEALLSVFRDLLAIRAVLADTGRRPLPQLEDALQRIAPTLRALRHGDGRLARFHGASGGGDGVLDRALAEARIRTRPTDAPAMGFVRLHGGRVTVIADCARPPERSDTGHASTLGFEMSSGRRPVIVNTGPAVGHMPDWARAARTTAAHNTLALDKTSSSRLGPARVAGRPGFDALQTRPSLVSLARAEDASGMWIQVRHDGYLEDYGLVHERRLFVGSLGHQVHGEDVLLSPDEKSRRRFASRIRGASKLGVGLAIHFHLHPEVEAELIRQTDSVRLRLKSGEVWLFRHEGGLMDLEASVYLDPALAAPLPARQIVVRSRATTHSAQISWSLLRENVAPRAPRDVAGDLGIDTGSEGSH</sequence>
<dbReference type="RefSeq" id="WP_171322680.1">
    <property type="nucleotide sequence ID" value="NZ_JABFBC010000001.1"/>
</dbReference>
<dbReference type="Proteomes" id="UP000572377">
    <property type="component" value="Unassembled WGS sequence"/>
</dbReference>
<comment type="subcellular location">
    <subcellularLocation>
        <location evidence="1">Cell envelope</location>
    </subcellularLocation>
</comment>
<gene>
    <name evidence="3" type="ORF">HMH01_03905</name>
</gene>
<proteinExistence type="predicted"/>
<dbReference type="InterPro" id="IPR012480">
    <property type="entry name" value="Hepar_II_III_C"/>
</dbReference>
<feature type="domain" description="Heparinase II/III-like C-terminal" evidence="2">
    <location>
        <begin position="307"/>
        <end position="564"/>
    </location>
</feature>
<dbReference type="Gene3D" id="1.50.10.100">
    <property type="entry name" value="Chondroitin AC/alginate lyase"/>
    <property type="match status" value="1"/>
</dbReference>
<dbReference type="AlphaFoldDB" id="A0A849KXY9"/>
<accession>A0A849KXY9</accession>
<dbReference type="InterPro" id="IPR008929">
    <property type="entry name" value="Chondroitin_lyas"/>
</dbReference>
<dbReference type="Pfam" id="PF07940">
    <property type="entry name" value="Hepar_II_III_C"/>
    <property type="match status" value="1"/>
</dbReference>
<evidence type="ECO:0000259" key="2">
    <source>
        <dbReference type="Pfam" id="PF07940"/>
    </source>
</evidence>
<dbReference type="GO" id="GO:0016829">
    <property type="term" value="F:lyase activity"/>
    <property type="evidence" value="ECO:0007669"/>
    <property type="project" value="InterPro"/>
</dbReference>
<dbReference type="EMBL" id="JABFBC010000001">
    <property type="protein sequence ID" value="NNU79577.1"/>
    <property type="molecule type" value="Genomic_DNA"/>
</dbReference>
<keyword evidence="4" id="KW-1185">Reference proteome</keyword>
<evidence type="ECO:0000256" key="1">
    <source>
        <dbReference type="ARBA" id="ARBA00004196"/>
    </source>
</evidence>